<accession>A0A2S6FUD7</accession>
<dbReference type="Pfam" id="PF01520">
    <property type="entry name" value="Amidase_3"/>
    <property type="match status" value="1"/>
</dbReference>
<dbReference type="SUPFAM" id="SSF53187">
    <property type="entry name" value="Zn-dependent exopeptidases"/>
    <property type="match status" value="1"/>
</dbReference>
<evidence type="ECO:0000313" key="3">
    <source>
        <dbReference type="EMBL" id="PPK43901.1"/>
    </source>
</evidence>
<gene>
    <name evidence="3" type="ORF">BD821_12616</name>
</gene>
<evidence type="ECO:0000256" key="1">
    <source>
        <dbReference type="SAM" id="MobiDB-lite"/>
    </source>
</evidence>
<dbReference type="Proteomes" id="UP000239863">
    <property type="component" value="Unassembled WGS sequence"/>
</dbReference>
<dbReference type="EMBL" id="PTIS01000026">
    <property type="protein sequence ID" value="PPK43901.1"/>
    <property type="molecule type" value="Genomic_DNA"/>
</dbReference>
<dbReference type="PANTHER" id="PTHR30404:SF8">
    <property type="entry name" value="AUTOLYSIN PH-RELATED"/>
    <property type="match status" value="1"/>
</dbReference>
<dbReference type="RefSeq" id="WP_104410801.1">
    <property type="nucleotide sequence ID" value="NZ_PTIS01000026.1"/>
</dbReference>
<feature type="domain" description="MurNAc-LAA" evidence="2">
    <location>
        <begin position="72"/>
        <end position="174"/>
    </location>
</feature>
<evidence type="ECO:0000259" key="2">
    <source>
        <dbReference type="SMART" id="SM00646"/>
    </source>
</evidence>
<dbReference type="GO" id="GO:0009253">
    <property type="term" value="P:peptidoglycan catabolic process"/>
    <property type="evidence" value="ECO:0007669"/>
    <property type="project" value="InterPro"/>
</dbReference>
<feature type="region of interest" description="Disordered" evidence="1">
    <location>
        <begin position="1"/>
        <end position="28"/>
    </location>
</feature>
<name>A0A2S6FUD7_9CLOT</name>
<dbReference type="GO" id="GO:0030288">
    <property type="term" value="C:outer membrane-bounded periplasmic space"/>
    <property type="evidence" value="ECO:0007669"/>
    <property type="project" value="TreeGrafter"/>
</dbReference>
<dbReference type="AlphaFoldDB" id="A0A2S6FUD7"/>
<dbReference type="SMART" id="SM00646">
    <property type="entry name" value="Ami_3"/>
    <property type="match status" value="1"/>
</dbReference>
<dbReference type="InterPro" id="IPR002508">
    <property type="entry name" value="MurNAc-LAA_cat"/>
</dbReference>
<sequence>MFLDRGTLISGDAGHNSPPDTGSGGYRQEDDLTKEVWNLIQDKLRSRGYLTKDCTPWGKRFDSVNKSLAFRVNEANNSGSKLHLCIHFNSGGGTGVECYISGNKDLERGFATNICNEISRLGYINRGVKTANLYVPRYTSMPCVLVECSFVDSRQDMDKYNGNDIAEAIVKAVTNAEGNLESNSKPELEESKELNLSYKNNAKVIKDFLYVRDSMGNIIPGRRVDIGDNITVLDVSYEKQLVLAEYSIASGVKRGYVTNATNCIEYYYKDEYSNGSTKETVYDENGLYLGSLDPFEKATPLYRKGGRLHVVYNTNKGKNTKSGYVIYNGNFNKF</sequence>
<dbReference type="InterPro" id="IPR050695">
    <property type="entry name" value="N-acetylmuramoyl_amidase_3"/>
</dbReference>
<proteinExistence type="predicted"/>
<dbReference type="CDD" id="cd02696">
    <property type="entry name" value="MurNAc-LAA"/>
    <property type="match status" value="1"/>
</dbReference>
<reference evidence="3 4" key="1">
    <citation type="submission" date="2018-02" db="EMBL/GenBank/DDBJ databases">
        <title>Genomic Encyclopedia of Archaeal and Bacterial Type Strains, Phase II (KMG-II): from individual species to whole genera.</title>
        <authorList>
            <person name="Goeker M."/>
        </authorList>
    </citation>
    <scope>NUCLEOTIDE SEQUENCE [LARGE SCALE GENOMIC DNA]</scope>
    <source>
        <strain evidence="3 4">DSM 15099</strain>
    </source>
</reference>
<dbReference type="PANTHER" id="PTHR30404">
    <property type="entry name" value="N-ACETYLMURAMOYL-L-ALANINE AMIDASE"/>
    <property type="match status" value="1"/>
</dbReference>
<dbReference type="Gene3D" id="3.40.630.40">
    <property type="entry name" value="Zn-dependent exopeptidases"/>
    <property type="match status" value="1"/>
</dbReference>
<dbReference type="GO" id="GO:0008745">
    <property type="term" value="F:N-acetylmuramoyl-L-alanine amidase activity"/>
    <property type="evidence" value="ECO:0007669"/>
    <property type="project" value="InterPro"/>
</dbReference>
<organism evidence="3 4">
    <name type="scientific">Clostridium algidicarnis DSM 15099</name>
    <dbReference type="NCBI Taxonomy" id="1121295"/>
    <lineage>
        <taxon>Bacteria</taxon>
        <taxon>Bacillati</taxon>
        <taxon>Bacillota</taxon>
        <taxon>Clostridia</taxon>
        <taxon>Eubacteriales</taxon>
        <taxon>Clostridiaceae</taxon>
        <taxon>Clostridium</taxon>
    </lineage>
</organism>
<comment type="caution">
    <text evidence="3">The sequence shown here is derived from an EMBL/GenBank/DDBJ whole genome shotgun (WGS) entry which is preliminary data.</text>
</comment>
<dbReference type="STRING" id="37659.GCA_000703125_01139"/>
<dbReference type="OrthoDB" id="5344211at2"/>
<evidence type="ECO:0000313" key="4">
    <source>
        <dbReference type="Proteomes" id="UP000239863"/>
    </source>
</evidence>
<protein>
    <submittedName>
        <fullName evidence="3">N-acetylmuramoyl-L-alanine amidase</fullName>
    </submittedName>
</protein>